<dbReference type="Gene3D" id="2.60.40.2030">
    <property type="match status" value="1"/>
</dbReference>
<dbReference type="SUPFAM" id="SSF89260">
    <property type="entry name" value="Collagen-binding domain"/>
    <property type="match status" value="1"/>
</dbReference>
<evidence type="ECO:0000256" key="5">
    <source>
        <dbReference type="SAM" id="MobiDB-lite"/>
    </source>
</evidence>
<feature type="signal peptide" evidence="6">
    <location>
        <begin position="1"/>
        <end position="22"/>
    </location>
</feature>
<dbReference type="InterPro" id="IPR024079">
    <property type="entry name" value="MetalloPept_cat_dom_sf"/>
</dbReference>
<keyword evidence="4" id="KW-0406">Ion transport</keyword>
<dbReference type="AlphaFoldDB" id="A0A840V837"/>
<accession>A0A840V837</accession>
<reference evidence="8 9" key="1">
    <citation type="submission" date="2020-08" db="EMBL/GenBank/DDBJ databases">
        <title>Genomic Encyclopedia of Type Strains, Phase IV (KMG-IV): sequencing the most valuable type-strain genomes for metagenomic binning, comparative biology and taxonomic classification.</title>
        <authorList>
            <person name="Goeker M."/>
        </authorList>
    </citation>
    <scope>NUCLEOTIDE SEQUENCE [LARGE SCALE GENOMIC DNA]</scope>
    <source>
        <strain evidence="8 9">YC6886</strain>
    </source>
</reference>
<dbReference type="InterPro" id="IPR003644">
    <property type="entry name" value="Calx_beta"/>
</dbReference>
<feature type="domain" description="Calx-beta" evidence="7">
    <location>
        <begin position="245"/>
        <end position="332"/>
    </location>
</feature>
<evidence type="ECO:0000256" key="4">
    <source>
        <dbReference type="ARBA" id="ARBA00023065"/>
    </source>
</evidence>
<keyword evidence="9" id="KW-1185">Reference proteome</keyword>
<evidence type="ECO:0000259" key="7">
    <source>
        <dbReference type="Pfam" id="PF03160"/>
    </source>
</evidence>
<dbReference type="InterPro" id="IPR051171">
    <property type="entry name" value="CaCA"/>
</dbReference>
<dbReference type="SUPFAM" id="SSF55486">
    <property type="entry name" value="Metalloproteases ('zincins'), catalytic domain"/>
    <property type="match status" value="1"/>
</dbReference>
<dbReference type="GO" id="GO:0008237">
    <property type="term" value="F:metallopeptidase activity"/>
    <property type="evidence" value="ECO:0007669"/>
    <property type="project" value="InterPro"/>
</dbReference>
<evidence type="ECO:0000256" key="6">
    <source>
        <dbReference type="SAM" id="SignalP"/>
    </source>
</evidence>
<comment type="caution">
    <text evidence="8">The sequence shown here is derived from an EMBL/GenBank/DDBJ whole genome shotgun (WGS) entry which is preliminary data.</text>
</comment>
<proteinExistence type="predicted"/>
<keyword evidence="4" id="KW-0813">Transport</keyword>
<dbReference type="InterPro" id="IPR038081">
    <property type="entry name" value="CalX-like_sf"/>
</dbReference>
<evidence type="ECO:0000313" key="9">
    <source>
        <dbReference type="Proteomes" id="UP000557717"/>
    </source>
</evidence>
<dbReference type="GO" id="GO:0007154">
    <property type="term" value="P:cell communication"/>
    <property type="evidence" value="ECO:0007669"/>
    <property type="project" value="InterPro"/>
</dbReference>
<evidence type="ECO:0000313" key="8">
    <source>
        <dbReference type="EMBL" id="MBB5353216.1"/>
    </source>
</evidence>
<dbReference type="EMBL" id="JACHFD010000022">
    <property type="protein sequence ID" value="MBB5353216.1"/>
    <property type="molecule type" value="Genomic_DNA"/>
</dbReference>
<evidence type="ECO:0000256" key="3">
    <source>
        <dbReference type="ARBA" id="ARBA00022837"/>
    </source>
</evidence>
<dbReference type="Gene3D" id="2.60.120.380">
    <property type="match status" value="1"/>
</dbReference>
<organism evidence="8 9">
    <name type="scientific">Haloferula luteola</name>
    <dbReference type="NCBI Taxonomy" id="595692"/>
    <lineage>
        <taxon>Bacteria</taxon>
        <taxon>Pseudomonadati</taxon>
        <taxon>Verrucomicrobiota</taxon>
        <taxon>Verrucomicrobiia</taxon>
        <taxon>Verrucomicrobiales</taxon>
        <taxon>Verrucomicrobiaceae</taxon>
        <taxon>Haloferula</taxon>
    </lineage>
</organism>
<gene>
    <name evidence="8" type="ORF">HNR46_003471</name>
</gene>
<name>A0A840V837_9BACT</name>
<dbReference type="PANTHER" id="PTHR11878:SF65">
    <property type="entry name" value="NA_CA-EXCHANGE PROTEIN, ISOFORM G"/>
    <property type="match status" value="1"/>
</dbReference>
<dbReference type="GO" id="GO:0016020">
    <property type="term" value="C:membrane"/>
    <property type="evidence" value="ECO:0007669"/>
    <property type="project" value="InterPro"/>
</dbReference>
<dbReference type="PANTHER" id="PTHR11878">
    <property type="entry name" value="SODIUM/CALCIUM EXCHANGER"/>
    <property type="match status" value="1"/>
</dbReference>
<dbReference type="RefSeq" id="WP_184020873.1">
    <property type="nucleotide sequence ID" value="NZ_JACHFD010000022.1"/>
</dbReference>
<feature type="region of interest" description="Disordered" evidence="5">
    <location>
        <begin position="207"/>
        <end position="237"/>
    </location>
</feature>
<keyword evidence="1 6" id="KW-0732">Signal</keyword>
<protein>
    <recommendedName>
        <fullName evidence="7">Calx-beta domain-containing protein</fullName>
    </recommendedName>
</protein>
<keyword evidence="2" id="KW-0677">Repeat</keyword>
<dbReference type="Pfam" id="PF03160">
    <property type="entry name" value="Calx-beta"/>
    <property type="match status" value="1"/>
</dbReference>
<dbReference type="SUPFAM" id="SSF141072">
    <property type="entry name" value="CalX-like"/>
    <property type="match status" value="1"/>
</dbReference>
<dbReference type="Gene3D" id="3.40.390.10">
    <property type="entry name" value="Collagenase (Catalytic Domain)"/>
    <property type="match status" value="1"/>
</dbReference>
<evidence type="ECO:0000256" key="1">
    <source>
        <dbReference type="ARBA" id="ARBA00022729"/>
    </source>
</evidence>
<dbReference type="Proteomes" id="UP000557717">
    <property type="component" value="Unassembled WGS sequence"/>
</dbReference>
<dbReference type="GO" id="GO:0030001">
    <property type="term" value="P:metal ion transport"/>
    <property type="evidence" value="ECO:0007669"/>
    <property type="project" value="TreeGrafter"/>
</dbReference>
<feature type="chain" id="PRO_5032528452" description="Calx-beta domain-containing protein" evidence="6">
    <location>
        <begin position="23"/>
        <end position="687"/>
    </location>
</feature>
<evidence type="ECO:0000256" key="2">
    <source>
        <dbReference type="ARBA" id="ARBA00022737"/>
    </source>
</evidence>
<keyword evidence="3" id="KW-0106">Calcium</keyword>
<sequence length="687" mass="72333">MKTRPTLLWISGGLLVATTWIASTSLQPQPTESPEVSTAPPARQAINHTAARNLQALTKVTSTGHLWETTATHPREARRSSIPIRKDAFESLRNATQGNRISLSLARSIPTLRGVVTRMAVQDDGTRMMHLQLEGDPAGDLLIQENPEADFFLAQLYYPGEPIAYEFRPSGSDLIAERHAVSDLICSSIEDHGTTVAMGLPQLEIAEAKPGSTGGTSGGGKGGGTTDGSGGTSGGSGITISVGDATVSEGQSGTTYLIFPLTLSAKDRKNIITVQYATSDGSATSPSDYASTQGVATFAKNTASTSISVPVVGDTLLESDETLTLTLSQPAGASLGDATAVGTILNDDIEPSKIPLLHSLPGATAVAYLDFDGQTVSGTYWANGATITARGISETFSTGAMTEIWTRVVEDYAPFQINVTTDENVYLAAPSNRRIRCIVTPDNEWYGSAGGVAYVNSFTWTGDTPCWIFSDMLANSSRYIAEAASHEIGHTLGLRHDGRTNPVEGYYQGHGNGETGWAPIMGVGYYQSLTQWSKGEYLNADNPEDDLAIITGQNGFSYRSDDHGDTLTSATSLQSQGGTLTASGLLQTTADVDVFSFTVGATGTAEFLIEGAFPSTNLDLLAEIRDAQGNLVTSDNPSELTYAHPIANLGPGTYYLHVSGVGKGDPLANGYSDYGSLGSYTINGQTP</sequence>
<feature type="compositionally biased region" description="Gly residues" evidence="5">
    <location>
        <begin position="212"/>
        <end position="237"/>
    </location>
</feature>